<protein>
    <submittedName>
        <fullName evidence="5">Membrane protein</fullName>
    </submittedName>
</protein>
<evidence type="ECO:0000313" key="7">
    <source>
        <dbReference type="Proteomes" id="UP000321514"/>
    </source>
</evidence>
<keyword evidence="2" id="KW-0732">Signal</keyword>
<evidence type="ECO:0000259" key="3">
    <source>
        <dbReference type="Pfam" id="PF13628"/>
    </source>
</evidence>
<sequence>MKRTLPGIALAVSLFTGGAALAQSGASPTPPSSPSMKPATTQKGMAEYRGFMAPTDEKALLERLHYANQQEIQAGQLAQKNSQNAEVRSFGEMMVKDHTAMDEKLMAYAKSKNLKLSDMPKPMNDVEKKMMAQDKATMEELTVLQGAPFDSCYMAGQVGDHDAVLGKVLAARQGMPSASPELTAMFTELTQKVPAHREQAWQILGKLDDGMAVGGSGASPAPAGNKDHAGHGDMGTKKN</sequence>
<proteinExistence type="predicted"/>
<dbReference type="Proteomes" id="UP000321514">
    <property type="component" value="Unassembled WGS sequence"/>
</dbReference>
<dbReference type="Proteomes" id="UP000183760">
    <property type="component" value="Unassembled WGS sequence"/>
</dbReference>
<dbReference type="AlphaFoldDB" id="A0A511SYQ7"/>
<feature type="region of interest" description="Disordered" evidence="1">
    <location>
        <begin position="212"/>
        <end position="239"/>
    </location>
</feature>
<organism evidence="4 7">
    <name type="scientific">Myxococcus fulvus</name>
    <dbReference type="NCBI Taxonomy" id="33"/>
    <lineage>
        <taxon>Bacteria</taxon>
        <taxon>Pseudomonadati</taxon>
        <taxon>Myxococcota</taxon>
        <taxon>Myxococcia</taxon>
        <taxon>Myxococcales</taxon>
        <taxon>Cystobacterineae</taxon>
        <taxon>Myxococcaceae</taxon>
        <taxon>Myxococcus</taxon>
    </lineage>
</organism>
<evidence type="ECO:0000313" key="6">
    <source>
        <dbReference type="Proteomes" id="UP000183760"/>
    </source>
</evidence>
<dbReference type="Gene3D" id="1.20.1260.10">
    <property type="match status" value="1"/>
</dbReference>
<reference evidence="4 7" key="2">
    <citation type="submission" date="2019-07" db="EMBL/GenBank/DDBJ databases">
        <title>Whole genome shotgun sequence of Myxococcus fulvus NBRC 100333.</title>
        <authorList>
            <person name="Hosoyama A."/>
            <person name="Uohara A."/>
            <person name="Ohji S."/>
            <person name="Ichikawa N."/>
        </authorList>
    </citation>
    <scope>NUCLEOTIDE SEQUENCE [LARGE SCALE GENOMIC DNA]</scope>
    <source>
        <strain evidence="4 7">NBRC 100333</strain>
    </source>
</reference>
<evidence type="ECO:0000313" key="4">
    <source>
        <dbReference type="EMBL" id="GEN07034.1"/>
    </source>
</evidence>
<dbReference type="EMBL" id="BJXR01000020">
    <property type="protein sequence ID" value="GEN07034.1"/>
    <property type="molecule type" value="Genomic_DNA"/>
</dbReference>
<dbReference type="Pfam" id="PF13628">
    <property type="entry name" value="DUF4142"/>
    <property type="match status" value="1"/>
</dbReference>
<dbReference type="RefSeq" id="WP_046716408.1">
    <property type="nucleotide sequence ID" value="NZ_BJXR01000020.1"/>
</dbReference>
<feature type="region of interest" description="Disordered" evidence="1">
    <location>
        <begin position="22"/>
        <end position="42"/>
    </location>
</feature>
<dbReference type="EMBL" id="FOIB01000004">
    <property type="protein sequence ID" value="SEU01098.1"/>
    <property type="molecule type" value="Genomic_DNA"/>
</dbReference>
<comment type="caution">
    <text evidence="4">The sequence shown here is derived from an EMBL/GenBank/DDBJ whole genome shotgun (WGS) entry which is preliminary data.</text>
</comment>
<feature type="domain" description="DUF4142" evidence="3">
    <location>
        <begin position="57"/>
        <end position="202"/>
    </location>
</feature>
<dbReference type="InterPro" id="IPR025419">
    <property type="entry name" value="DUF4142"/>
</dbReference>
<reference evidence="5 6" key="1">
    <citation type="submission" date="2016-10" db="EMBL/GenBank/DDBJ databases">
        <authorList>
            <person name="Varghese N."/>
            <person name="Submissions S."/>
        </authorList>
    </citation>
    <scope>NUCLEOTIDE SEQUENCE [LARGE SCALE GENOMIC DNA]</scope>
    <source>
        <strain evidence="5 6">DSM 16525</strain>
    </source>
</reference>
<dbReference type="PANTHER" id="PTHR38593">
    <property type="entry name" value="BLR2558 PROTEIN"/>
    <property type="match status" value="1"/>
</dbReference>
<accession>A0A511SYQ7</accession>
<feature type="chain" id="PRO_5022924143" evidence="2">
    <location>
        <begin position="23"/>
        <end position="239"/>
    </location>
</feature>
<dbReference type="STRING" id="1334629.MFUL124B02_38120"/>
<evidence type="ECO:0000313" key="5">
    <source>
        <dbReference type="EMBL" id="SEU01098.1"/>
    </source>
</evidence>
<gene>
    <name evidence="4" type="ORF">MFU01_20710</name>
    <name evidence="5" type="ORF">SAMN05443572_104342</name>
</gene>
<evidence type="ECO:0000256" key="2">
    <source>
        <dbReference type="SAM" id="SignalP"/>
    </source>
</evidence>
<keyword evidence="6" id="KW-1185">Reference proteome</keyword>
<name>A0A511SYQ7_MYXFU</name>
<dbReference type="PANTHER" id="PTHR38593:SF1">
    <property type="entry name" value="BLR2558 PROTEIN"/>
    <property type="match status" value="1"/>
</dbReference>
<dbReference type="OrthoDB" id="5526146at2"/>
<dbReference type="InterPro" id="IPR012347">
    <property type="entry name" value="Ferritin-like"/>
</dbReference>
<feature type="signal peptide" evidence="2">
    <location>
        <begin position="1"/>
        <end position="22"/>
    </location>
</feature>
<feature type="compositionally biased region" description="Basic and acidic residues" evidence="1">
    <location>
        <begin position="225"/>
        <end position="239"/>
    </location>
</feature>
<evidence type="ECO:0000256" key="1">
    <source>
        <dbReference type="SAM" id="MobiDB-lite"/>
    </source>
</evidence>